<protein>
    <recommendedName>
        <fullName evidence="1">AAA+ ATPase domain-containing protein</fullName>
    </recommendedName>
</protein>
<organism evidence="2 3">
    <name type="scientific">Monilinia fructigena</name>
    <dbReference type="NCBI Taxonomy" id="38457"/>
    <lineage>
        <taxon>Eukaryota</taxon>
        <taxon>Fungi</taxon>
        <taxon>Dikarya</taxon>
        <taxon>Ascomycota</taxon>
        <taxon>Pezizomycotina</taxon>
        <taxon>Leotiomycetes</taxon>
        <taxon>Helotiales</taxon>
        <taxon>Sclerotiniaceae</taxon>
        <taxon>Monilinia</taxon>
    </lineage>
</organism>
<sequence>MELIEQYISTASNFGSLPVLISPLGDTIPLSDGYVSLLTDFTFEDKSAKGLRKGKTKAKESSPIYFSALELVRDNKFLLLAGPNGSGKTTFAKYLSFSLATKTITSIGVGSLLRNEDRDVEIENWDLGEVDILPCYFSISSASQFSVLTLEVIPQLIEACEKKTKASSLLLILDSIENLENEGPSLLGSILHLIKDHHSVSIKLLIIGDSTCVKDWILPSDILRHDILPLLESERRKFVRRLTGVKTENITIGIGKAAGLPAYFSLALEAGHSGYSAEELIDEWLHVVASEKTTVAGKLLERH</sequence>
<dbReference type="SUPFAM" id="SSF52540">
    <property type="entry name" value="P-loop containing nucleoside triphosphate hydrolases"/>
    <property type="match status" value="1"/>
</dbReference>
<reference evidence="2 3" key="1">
    <citation type="submission" date="2018-06" db="EMBL/GenBank/DDBJ databases">
        <title>Genome Sequence of the Brown Rot Fungal Pathogen Monilinia fructigena.</title>
        <authorList>
            <person name="Landi L."/>
            <person name="De Miccolis Angelini R.M."/>
            <person name="Pollastro S."/>
            <person name="Abate D."/>
            <person name="Faretra F."/>
            <person name="Romanazzi G."/>
        </authorList>
    </citation>
    <scope>NUCLEOTIDE SEQUENCE [LARGE SCALE GENOMIC DNA]</scope>
    <source>
        <strain evidence="2 3">Mfrg269</strain>
    </source>
</reference>
<keyword evidence="3" id="KW-1185">Reference proteome</keyword>
<gene>
    <name evidence="2" type="ORF">DID88_000643</name>
</gene>
<comment type="caution">
    <text evidence="2">The sequence shown here is derived from an EMBL/GenBank/DDBJ whole genome shotgun (WGS) entry which is preliminary data.</text>
</comment>
<dbReference type="Gene3D" id="3.40.50.300">
    <property type="entry name" value="P-loop containing nucleotide triphosphate hydrolases"/>
    <property type="match status" value="1"/>
</dbReference>
<dbReference type="Proteomes" id="UP000249056">
    <property type="component" value="Unassembled WGS sequence"/>
</dbReference>
<evidence type="ECO:0000313" key="2">
    <source>
        <dbReference type="EMBL" id="RAL60017.1"/>
    </source>
</evidence>
<dbReference type="OrthoDB" id="659at2759"/>
<evidence type="ECO:0000313" key="3">
    <source>
        <dbReference type="Proteomes" id="UP000249056"/>
    </source>
</evidence>
<feature type="domain" description="AAA+ ATPase" evidence="1">
    <location>
        <begin position="74"/>
        <end position="243"/>
    </location>
</feature>
<dbReference type="EMBL" id="QKRW01000045">
    <property type="protein sequence ID" value="RAL60017.1"/>
    <property type="molecule type" value="Genomic_DNA"/>
</dbReference>
<accession>A0A395II58</accession>
<dbReference type="InterPro" id="IPR027417">
    <property type="entry name" value="P-loop_NTPase"/>
</dbReference>
<evidence type="ECO:0000259" key="1">
    <source>
        <dbReference type="SMART" id="SM00382"/>
    </source>
</evidence>
<dbReference type="AlphaFoldDB" id="A0A395II58"/>
<proteinExistence type="predicted"/>
<dbReference type="InterPro" id="IPR003593">
    <property type="entry name" value="AAA+_ATPase"/>
</dbReference>
<dbReference type="SMART" id="SM00382">
    <property type="entry name" value="AAA"/>
    <property type="match status" value="1"/>
</dbReference>
<name>A0A395II58_9HELO</name>